<dbReference type="RefSeq" id="XP_046061719.1">
    <property type="nucleotide sequence ID" value="XM_046204167.1"/>
</dbReference>
<accession>A0A9P8P720</accession>
<protein>
    <submittedName>
        <fullName evidence="1">Uncharacterized protein</fullName>
    </submittedName>
</protein>
<organism evidence="1 2">
    <name type="scientific">Ogataea philodendri</name>
    <dbReference type="NCBI Taxonomy" id="1378263"/>
    <lineage>
        <taxon>Eukaryota</taxon>
        <taxon>Fungi</taxon>
        <taxon>Dikarya</taxon>
        <taxon>Ascomycota</taxon>
        <taxon>Saccharomycotina</taxon>
        <taxon>Pichiomycetes</taxon>
        <taxon>Pichiales</taxon>
        <taxon>Pichiaceae</taxon>
        <taxon>Ogataea</taxon>
    </lineage>
</organism>
<name>A0A9P8P720_9ASCO</name>
<dbReference type="Proteomes" id="UP000769157">
    <property type="component" value="Unassembled WGS sequence"/>
</dbReference>
<dbReference type="GeneID" id="70235179"/>
<keyword evidence="2" id="KW-1185">Reference proteome</keyword>
<reference evidence="1" key="2">
    <citation type="submission" date="2021-01" db="EMBL/GenBank/DDBJ databases">
        <authorList>
            <person name="Schikora-Tamarit M.A."/>
        </authorList>
    </citation>
    <scope>NUCLEOTIDE SEQUENCE</scope>
    <source>
        <strain evidence="1">CBS6075</strain>
    </source>
</reference>
<sequence>MLGSIRSTPFAALGVDLSGVEEQRTDDGDTFGRSHFAGGNHDEQFHKQIVHVACSCLDDKDVLVSNGVAVLDRRFAVGKLSELDLSRRKAEPYSEGKPVHGYWSHVAGGDDGIELLVEQVATDGHFELVEGVFQHVVAVVLVDLVVHEGEPCFVHVAGDKQDDFHAGDGLVDEDFELGGGDFAQAGAVGVGEQFRALVVVNRIGRSDLGGDCVHPVQRTGYHEIIVGLLARDRRIHCLEVLLIKQRARP</sequence>
<comment type="caution">
    <text evidence="1">The sequence shown here is derived from an EMBL/GenBank/DDBJ whole genome shotgun (WGS) entry which is preliminary data.</text>
</comment>
<dbReference type="AlphaFoldDB" id="A0A9P8P720"/>
<proteinExistence type="predicted"/>
<reference evidence="1" key="1">
    <citation type="journal article" date="2021" name="Open Biol.">
        <title>Shared evolutionary footprints suggest mitochondrial oxidative damage underlies multiple complex I losses in fungi.</title>
        <authorList>
            <person name="Schikora-Tamarit M.A."/>
            <person name="Marcet-Houben M."/>
            <person name="Nosek J."/>
            <person name="Gabaldon T."/>
        </authorList>
    </citation>
    <scope>NUCLEOTIDE SEQUENCE</scope>
    <source>
        <strain evidence="1">CBS6075</strain>
    </source>
</reference>
<evidence type="ECO:0000313" key="1">
    <source>
        <dbReference type="EMBL" id="KAH3666763.1"/>
    </source>
</evidence>
<evidence type="ECO:0000313" key="2">
    <source>
        <dbReference type="Proteomes" id="UP000769157"/>
    </source>
</evidence>
<dbReference type="EMBL" id="JAEUBE010000199">
    <property type="protein sequence ID" value="KAH3666763.1"/>
    <property type="molecule type" value="Genomic_DNA"/>
</dbReference>
<gene>
    <name evidence="1" type="ORF">OGAPHI_003212</name>
</gene>